<dbReference type="InterPro" id="IPR007138">
    <property type="entry name" value="ABM_dom"/>
</dbReference>
<keyword evidence="2" id="KW-0560">Oxidoreductase</keyword>
<comment type="caution">
    <text evidence="2">The sequence shown here is derived from an EMBL/GenBank/DDBJ whole genome shotgun (WGS) entry which is preliminary data.</text>
</comment>
<dbReference type="InterPro" id="IPR050744">
    <property type="entry name" value="AI-2_Isomerase_LsrG"/>
</dbReference>
<dbReference type="PANTHER" id="PTHR33336">
    <property type="entry name" value="QUINOL MONOOXYGENASE YGIN-RELATED"/>
    <property type="match status" value="1"/>
</dbReference>
<evidence type="ECO:0000313" key="2">
    <source>
        <dbReference type="EMBL" id="NEI74162.1"/>
    </source>
</evidence>
<dbReference type="PROSITE" id="PS51725">
    <property type="entry name" value="ABM"/>
    <property type="match status" value="1"/>
</dbReference>
<gene>
    <name evidence="2" type="ORF">GR212_31890</name>
</gene>
<feature type="domain" description="ABM" evidence="1">
    <location>
        <begin position="2"/>
        <end position="96"/>
    </location>
</feature>
<evidence type="ECO:0000259" key="1">
    <source>
        <dbReference type="PROSITE" id="PS51725"/>
    </source>
</evidence>
<dbReference type="GO" id="GO:0004497">
    <property type="term" value="F:monooxygenase activity"/>
    <property type="evidence" value="ECO:0007669"/>
    <property type="project" value="UniProtKB-KW"/>
</dbReference>
<sequence>MIHVISIIIANSGMREALLKAFKEIVPAVRKEPGCLEYIAMGDADETDPGFGSDTFVVIEKWENHAAFKTHKTAAPLRSFMTGSRALLNSLSLHVLREL</sequence>
<accession>A0A6L9UIE9</accession>
<evidence type="ECO:0000313" key="3">
    <source>
        <dbReference type="Proteomes" id="UP000483035"/>
    </source>
</evidence>
<dbReference type="EMBL" id="WUEY01000026">
    <property type="protein sequence ID" value="NEI74162.1"/>
    <property type="molecule type" value="Genomic_DNA"/>
</dbReference>
<keyword evidence="2" id="KW-0503">Monooxygenase</keyword>
<proteinExistence type="predicted"/>
<dbReference type="AlphaFoldDB" id="A0A6L9UIE9"/>
<organism evidence="2 3">
    <name type="scientific">Rhizobium lusitanum</name>
    <dbReference type="NCBI Taxonomy" id="293958"/>
    <lineage>
        <taxon>Bacteria</taxon>
        <taxon>Pseudomonadati</taxon>
        <taxon>Pseudomonadota</taxon>
        <taxon>Alphaproteobacteria</taxon>
        <taxon>Hyphomicrobiales</taxon>
        <taxon>Rhizobiaceae</taxon>
        <taxon>Rhizobium/Agrobacterium group</taxon>
        <taxon>Rhizobium</taxon>
    </lineage>
</organism>
<name>A0A6L9UIE9_9HYPH</name>
<dbReference type="Gene3D" id="3.30.70.100">
    <property type="match status" value="1"/>
</dbReference>
<protein>
    <submittedName>
        <fullName evidence="2">Antibiotic biosynthesis monooxygenase</fullName>
    </submittedName>
</protein>
<reference evidence="2 3" key="1">
    <citation type="submission" date="2019-12" db="EMBL/GenBank/DDBJ databases">
        <title>Rhizobium genotypes associated with high levels of biological nitrogen fixation by grain legumes in a temperate-maritime cropping system.</title>
        <authorList>
            <person name="Maluk M."/>
            <person name="Francesc Ferrando Molina F."/>
            <person name="Lopez Del Egido L."/>
            <person name="Lafos M."/>
            <person name="Langarica-Fuentes A."/>
            <person name="Gebre Yohannes G."/>
            <person name="Young M.W."/>
            <person name="Martin P."/>
            <person name="Gantlett R."/>
            <person name="Kenicer G."/>
            <person name="Hawes C."/>
            <person name="Begg G.S."/>
            <person name="Quilliam R.S."/>
            <person name="Squire G.R."/>
            <person name="Poole P.S."/>
            <person name="Young P.W."/>
            <person name="Iannetta P.M."/>
            <person name="James E.K."/>
        </authorList>
    </citation>
    <scope>NUCLEOTIDE SEQUENCE [LARGE SCALE GENOMIC DNA]</scope>
    <source>
        <strain evidence="2 3">JHI1118</strain>
    </source>
</reference>
<dbReference type="GO" id="GO:0005829">
    <property type="term" value="C:cytosol"/>
    <property type="evidence" value="ECO:0007669"/>
    <property type="project" value="TreeGrafter"/>
</dbReference>
<dbReference type="Pfam" id="PF03992">
    <property type="entry name" value="ABM"/>
    <property type="match status" value="1"/>
</dbReference>
<dbReference type="InterPro" id="IPR011008">
    <property type="entry name" value="Dimeric_a/b-barrel"/>
</dbReference>
<dbReference type="Proteomes" id="UP000483035">
    <property type="component" value="Unassembled WGS sequence"/>
</dbReference>
<dbReference type="RefSeq" id="WP_163993157.1">
    <property type="nucleotide sequence ID" value="NZ_WUEY01000026.1"/>
</dbReference>
<dbReference type="PANTHER" id="PTHR33336:SF3">
    <property type="entry name" value="ABM DOMAIN-CONTAINING PROTEIN"/>
    <property type="match status" value="1"/>
</dbReference>
<dbReference type="SUPFAM" id="SSF54909">
    <property type="entry name" value="Dimeric alpha+beta barrel"/>
    <property type="match status" value="1"/>
</dbReference>